<evidence type="ECO:0000256" key="1">
    <source>
        <dbReference type="ARBA" id="ARBA00009437"/>
    </source>
</evidence>
<evidence type="ECO:0000256" key="2">
    <source>
        <dbReference type="ARBA" id="ARBA00023015"/>
    </source>
</evidence>
<dbReference type="PRINTS" id="PR00039">
    <property type="entry name" value="HTHLYSR"/>
</dbReference>
<dbReference type="PANTHER" id="PTHR30126:SF2">
    <property type="entry name" value="HTH-TYPE TRANSCRIPTIONAL REGULATOR YJIE"/>
    <property type="match status" value="1"/>
</dbReference>
<dbReference type="SUPFAM" id="SSF46785">
    <property type="entry name" value="Winged helix' DNA-binding domain"/>
    <property type="match status" value="1"/>
</dbReference>
<dbReference type="RefSeq" id="WP_034835241.1">
    <property type="nucleotide sequence ID" value="NZ_JOKH01000002.1"/>
</dbReference>
<comment type="similarity">
    <text evidence="1">Belongs to the LysR transcriptional regulatory family.</text>
</comment>
<gene>
    <name evidence="6" type="ORF">GZ78_11340</name>
</gene>
<dbReference type="STRING" id="1137799.GZ78_11340"/>
<keyword evidence="7" id="KW-1185">Reference proteome</keyword>
<evidence type="ECO:0000259" key="5">
    <source>
        <dbReference type="PROSITE" id="PS50931"/>
    </source>
</evidence>
<reference evidence="6 7" key="1">
    <citation type="submission" date="2014-06" db="EMBL/GenBank/DDBJ databases">
        <title>Whole Genome Sequences of Three Symbiotic Endozoicomonas Bacteria.</title>
        <authorList>
            <person name="Neave M.J."/>
            <person name="Apprill A."/>
            <person name="Voolstra C.R."/>
        </authorList>
    </citation>
    <scope>NUCLEOTIDE SEQUENCE [LARGE SCALE GENOMIC DNA]</scope>
    <source>
        <strain evidence="6 7">DSM 25634</strain>
    </source>
</reference>
<dbReference type="SUPFAM" id="SSF53850">
    <property type="entry name" value="Periplasmic binding protein-like II"/>
    <property type="match status" value="1"/>
</dbReference>
<dbReference type="CDD" id="cd05466">
    <property type="entry name" value="PBP2_LTTR_substrate"/>
    <property type="match status" value="1"/>
</dbReference>
<keyword evidence="4" id="KW-0804">Transcription</keyword>
<evidence type="ECO:0000313" key="7">
    <source>
        <dbReference type="Proteomes" id="UP000028073"/>
    </source>
</evidence>
<dbReference type="InterPro" id="IPR000847">
    <property type="entry name" value="LysR_HTH_N"/>
</dbReference>
<dbReference type="InterPro" id="IPR036390">
    <property type="entry name" value="WH_DNA-bd_sf"/>
</dbReference>
<dbReference type="PROSITE" id="PS50931">
    <property type="entry name" value="HTH_LYSR"/>
    <property type="match status" value="1"/>
</dbReference>
<dbReference type="PANTHER" id="PTHR30126">
    <property type="entry name" value="HTH-TYPE TRANSCRIPTIONAL REGULATOR"/>
    <property type="match status" value="1"/>
</dbReference>
<dbReference type="InterPro" id="IPR036388">
    <property type="entry name" value="WH-like_DNA-bd_sf"/>
</dbReference>
<protein>
    <recommendedName>
        <fullName evidence="5">HTH lysR-type domain-containing protein</fullName>
    </recommendedName>
</protein>
<dbReference type="GO" id="GO:0003700">
    <property type="term" value="F:DNA-binding transcription factor activity"/>
    <property type="evidence" value="ECO:0007669"/>
    <property type="project" value="InterPro"/>
</dbReference>
<proteinExistence type="inferred from homology"/>
<accession>A0A081NI71</accession>
<dbReference type="Gene3D" id="1.10.10.10">
    <property type="entry name" value="Winged helix-like DNA-binding domain superfamily/Winged helix DNA-binding domain"/>
    <property type="match status" value="1"/>
</dbReference>
<evidence type="ECO:0000256" key="3">
    <source>
        <dbReference type="ARBA" id="ARBA00023125"/>
    </source>
</evidence>
<organism evidence="6 7">
    <name type="scientific">Endozoicomonas numazuensis</name>
    <dbReference type="NCBI Taxonomy" id="1137799"/>
    <lineage>
        <taxon>Bacteria</taxon>
        <taxon>Pseudomonadati</taxon>
        <taxon>Pseudomonadota</taxon>
        <taxon>Gammaproteobacteria</taxon>
        <taxon>Oceanospirillales</taxon>
        <taxon>Endozoicomonadaceae</taxon>
        <taxon>Endozoicomonas</taxon>
    </lineage>
</organism>
<evidence type="ECO:0000313" key="6">
    <source>
        <dbReference type="EMBL" id="KEQ18144.1"/>
    </source>
</evidence>
<dbReference type="AlphaFoldDB" id="A0A081NI71"/>
<dbReference type="InterPro" id="IPR005119">
    <property type="entry name" value="LysR_subst-bd"/>
</dbReference>
<comment type="caution">
    <text evidence="6">The sequence shown here is derived from an EMBL/GenBank/DDBJ whole genome shotgun (WGS) entry which is preliminary data.</text>
</comment>
<sequence length="304" mass="34572">MNLESKWLEDFLALAELRNFSRAAEFRNITQPAFGRRIRSLEQMVGFELVERGTVPIDLTPEGRLFRTTARNLLRQMEEGLTQLRGKAETQAIDFAAAHSLSVTLLPELIEQMEPEHRTLRTRVESIDVDLAIEALKEGSCDFLLAFNAEALMQPPFEYLPLGISRLFPVCLSDEAGKPLYSPEQEESIPLLRYSPDAFMGRRVNSLLHSSLPDFGFQTVMESSLTNLLKVMTLKGKGVAWLPDYSIRRELESGQLVLFTDKADWIGQVEIVIYRNNVRLHASAENLWSELKLKCQLGWSLTEL</sequence>
<dbReference type="GO" id="GO:0000976">
    <property type="term" value="F:transcription cis-regulatory region binding"/>
    <property type="evidence" value="ECO:0007669"/>
    <property type="project" value="TreeGrafter"/>
</dbReference>
<dbReference type="Pfam" id="PF03466">
    <property type="entry name" value="LysR_substrate"/>
    <property type="match status" value="1"/>
</dbReference>
<feature type="domain" description="HTH lysR-type" evidence="5">
    <location>
        <begin position="1"/>
        <end position="60"/>
    </location>
</feature>
<keyword evidence="3" id="KW-0238">DNA-binding</keyword>
<dbReference type="Pfam" id="PF00126">
    <property type="entry name" value="HTH_1"/>
    <property type="match status" value="1"/>
</dbReference>
<dbReference type="eggNOG" id="COG0583">
    <property type="taxonomic scope" value="Bacteria"/>
</dbReference>
<evidence type="ECO:0000256" key="4">
    <source>
        <dbReference type="ARBA" id="ARBA00023163"/>
    </source>
</evidence>
<keyword evidence="2" id="KW-0805">Transcription regulation</keyword>
<dbReference type="OrthoDB" id="6971749at2"/>
<dbReference type="EMBL" id="JOKH01000002">
    <property type="protein sequence ID" value="KEQ18144.1"/>
    <property type="molecule type" value="Genomic_DNA"/>
</dbReference>
<dbReference type="Gene3D" id="3.40.190.10">
    <property type="entry name" value="Periplasmic binding protein-like II"/>
    <property type="match status" value="2"/>
</dbReference>
<name>A0A081NI71_9GAMM</name>
<dbReference type="Proteomes" id="UP000028073">
    <property type="component" value="Unassembled WGS sequence"/>
</dbReference>